<evidence type="ECO:0000313" key="1">
    <source>
        <dbReference type="EMBL" id="GGI67756.1"/>
    </source>
</evidence>
<evidence type="ECO:0000313" key="2">
    <source>
        <dbReference type="EMBL" id="GGI93969.1"/>
    </source>
</evidence>
<dbReference type="EMBL" id="BMLZ01000068">
    <property type="protein sequence ID" value="GGI67756.1"/>
    <property type="molecule type" value="Genomic_DNA"/>
</dbReference>
<dbReference type="Proteomes" id="UP000630135">
    <property type="component" value="Unassembled WGS sequence"/>
</dbReference>
<protein>
    <recommendedName>
        <fullName evidence="5">Lipoprotein</fullName>
    </recommendedName>
</protein>
<reference evidence="2" key="4">
    <citation type="submission" date="2023-08" db="EMBL/GenBank/DDBJ databases">
        <authorList>
            <person name="Sun Q."/>
            <person name="Zhou Y."/>
        </authorList>
    </citation>
    <scope>NUCLEOTIDE SEQUENCE</scope>
    <source>
        <strain evidence="1">CGMCC 1.8884</strain>
        <strain evidence="2">CGMCC 1.8885</strain>
    </source>
</reference>
<name>A0AAV4K7Z4_9DEIO</name>
<evidence type="ECO:0000313" key="3">
    <source>
        <dbReference type="Proteomes" id="UP000630135"/>
    </source>
</evidence>
<gene>
    <name evidence="1" type="ORF">GCM10008021_30020</name>
    <name evidence="2" type="ORF">GCM10010914_30730</name>
</gene>
<reference evidence="2" key="2">
    <citation type="journal article" date="2014" name="Int. J. Syst. Evol. Microbiol.">
        <title>Complete genome sequence of Corynebacterium casei LMG S-19264T (=DSM 44701T), isolated from a smear-ripened cheese.</title>
        <authorList>
            <consortium name="US DOE Joint Genome Institute (JGI-PGF)"/>
            <person name="Walter F."/>
            <person name="Albersmeier A."/>
            <person name="Kalinowski J."/>
            <person name="Ruckert C."/>
        </authorList>
    </citation>
    <scope>NUCLEOTIDE SEQUENCE</scope>
    <source>
        <strain evidence="2">CGMCC 1.8885</strain>
    </source>
</reference>
<dbReference type="PROSITE" id="PS51257">
    <property type="entry name" value="PROKAR_LIPOPROTEIN"/>
    <property type="match status" value="1"/>
</dbReference>
<dbReference type="Proteomes" id="UP000652720">
    <property type="component" value="Unassembled WGS sequence"/>
</dbReference>
<reference evidence="3" key="3">
    <citation type="journal article" date="2019" name="Int. J. Syst. Evol. Microbiol.">
        <title>The Global Catalogue of Microorganisms (GCM) 10K type strain sequencing project: providing services to taxonomists for standard genome sequencing and annotation.</title>
        <authorList>
            <consortium name="The Broad Institute Genomics Platform"/>
            <consortium name="The Broad Institute Genome Sequencing Center for Infectious Disease"/>
            <person name="Wu L."/>
            <person name="Ma J."/>
        </authorList>
    </citation>
    <scope>NUCLEOTIDE SEQUENCE [LARGE SCALE GENOMIC DNA]</scope>
    <source>
        <strain evidence="3">CGMCC 1.8884</strain>
    </source>
</reference>
<organism evidence="2 4">
    <name type="scientific">Deinococcus wulumuqiensis</name>
    <dbReference type="NCBI Taxonomy" id="980427"/>
    <lineage>
        <taxon>Bacteria</taxon>
        <taxon>Thermotogati</taxon>
        <taxon>Deinococcota</taxon>
        <taxon>Deinococci</taxon>
        <taxon>Deinococcales</taxon>
        <taxon>Deinococcaceae</taxon>
        <taxon>Deinococcus</taxon>
    </lineage>
</organism>
<reference evidence="1" key="1">
    <citation type="journal article" date="2014" name="Int. J. Syst. Evol. Microbiol.">
        <title>Complete genome of a new Firmicutes species belonging to the dominant human colonic microbiota ('Ruminococcus bicirculans') reveals two chromosomes and a selective capacity to utilize plant glucans.</title>
        <authorList>
            <consortium name="NISC Comparative Sequencing Program"/>
            <person name="Wegmann U."/>
            <person name="Louis P."/>
            <person name="Goesmann A."/>
            <person name="Henrissat B."/>
            <person name="Duncan S.H."/>
            <person name="Flint H.J."/>
        </authorList>
    </citation>
    <scope>NUCLEOTIDE SEQUENCE</scope>
    <source>
        <strain evidence="1">CGMCC 1.8884</strain>
    </source>
</reference>
<keyword evidence="3" id="KW-1185">Reference proteome</keyword>
<proteinExistence type="predicted"/>
<accession>A0AAV4K7Z4</accession>
<sequence length="133" mass="14668">MKRLLLGSALVLVTSCNQPITDPVGEPFRISLQVAQPSAGSTTVNMTALVDYGPMGGVPATVEFLDDSTVLGSTSEREPLAPDVQNPWDYRFQKQIELRKDTDYNLKARIRWTSKGVEKTLTSDVVKFRIGQP</sequence>
<dbReference type="EMBL" id="BMMA01000057">
    <property type="protein sequence ID" value="GGI93969.1"/>
    <property type="molecule type" value="Genomic_DNA"/>
</dbReference>
<dbReference type="GeneID" id="59166764"/>
<dbReference type="RefSeq" id="WP_152423810.1">
    <property type="nucleotide sequence ID" value="NZ_BMLZ01000068.1"/>
</dbReference>
<evidence type="ECO:0000313" key="4">
    <source>
        <dbReference type="Proteomes" id="UP000652720"/>
    </source>
</evidence>
<comment type="caution">
    <text evidence="2">The sequence shown here is derived from an EMBL/GenBank/DDBJ whole genome shotgun (WGS) entry which is preliminary data.</text>
</comment>
<dbReference type="AlphaFoldDB" id="A0AAV4K7Z4"/>
<evidence type="ECO:0008006" key="5">
    <source>
        <dbReference type="Google" id="ProtNLM"/>
    </source>
</evidence>